<dbReference type="RefSeq" id="XP_009536956.1">
    <property type="nucleotide sequence ID" value="XM_009538661.1"/>
</dbReference>
<organism evidence="2 3">
    <name type="scientific">Phytophthora sojae (strain P6497)</name>
    <name type="common">Soybean stem and root rot agent</name>
    <name type="synonym">Phytophthora megasperma f. sp. glycines</name>
    <dbReference type="NCBI Taxonomy" id="1094619"/>
    <lineage>
        <taxon>Eukaryota</taxon>
        <taxon>Sar</taxon>
        <taxon>Stramenopiles</taxon>
        <taxon>Oomycota</taxon>
        <taxon>Peronosporomycetes</taxon>
        <taxon>Peronosporales</taxon>
        <taxon>Peronosporaceae</taxon>
        <taxon>Phytophthora</taxon>
    </lineage>
</organism>
<evidence type="ECO:0000256" key="1">
    <source>
        <dbReference type="SAM" id="MobiDB-lite"/>
    </source>
</evidence>
<feature type="region of interest" description="Disordered" evidence="1">
    <location>
        <begin position="118"/>
        <end position="167"/>
    </location>
</feature>
<dbReference type="KEGG" id="psoj:PHYSODRAFT_306581"/>
<sequence>MIKANPHVAKIFKNWIFKGSCPLSRADALSFEDLPGRAQADQAEAHPVRARWYASNIDIMMRCCWTDFCFVMTARGALRGSDSDITPTQWQPIPEYLWPESARKRLAASREAYRNFVQARTDRQQHRTDDSERKAETAETRRLAEREERLAAEKVERDEREQGEEHERVRRADAAVLEARRQEELREAREALRRIEAVRDARFEQEREENSRRYEERLAHDREEARQRHDQMMLFVVKMGGSKSGLG</sequence>
<proteinExistence type="predicted"/>
<dbReference type="EMBL" id="JH159162">
    <property type="protein sequence ID" value="EGZ07390.1"/>
    <property type="molecule type" value="Genomic_DNA"/>
</dbReference>
<accession>G5A9W0</accession>
<dbReference type="Proteomes" id="UP000002640">
    <property type="component" value="Unassembled WGS sequence"/>
</dbReference>
<name>G5A9W0_PHYSP</name>
<dbReference type="AlphaFoldDB" id="G5A9W0"/>
<dbReference type="STRING" id="1094619.G5A9W0"/>
<reference evidence="2 3" key="1">
    <citation type="journal article" date="2006" name="Science">
        <title>Phytophthora genome sequences uncover evolutionary origins and mechanisms of pathogenesis.</title>
        <authorList>
            <person name="Tyler B.M."/>
            <person name="Tripathy S."/>
            <person name="Zhang X."/>
            <person name="Dehal P."/>
            <person name="Jiang R.H."/>
            <person name="Aerts A."/>
            <person name="Arredondo F.D."/>
            <person name="Baxter L."/>
            <person name="Bensasson D."/>
            <person name="Beynon J.L."/>
            <person name="Chapman J."/>
            <person name="Damasceno C.M."/>
            <person name="Dorrance A.E."/>
            <person name="Dou D."/>
            <person name="Dickerman A.W."/>
            <person name="Dubchak I.L."/>
            <person name="Garbelotto M."/>
            <person name="Gijzen M."/>
            <person name="Gordon S.G."/>
            <person name="Govers F."/>
            <person name="Grunwald N.J."/>
            <person name="Huang W."/>
            <person name="Ivors K.L."/>
            <person name="Jones R.W."/>
            <person name="Kamoun S."/>
            <person name="Krampis K."/>
            <person name="Lamour K.H."/>
            <person name="Lee M.K."/>
            <person name="McDonald W.H."/>
            <person name="Medina M."/>
            <person name="Meijer H.J."/>
            <person name="Nordberg E.K."/>
            <person name="Maclean D.J."/>
            <person name="Ospina-Giraldo M.D."/>
            <person name="Morris P.F."/>
            <person name="Phuntumart V."/>
            <person name="Putnam N.H."/>
            <person name="Rash S."/>
            <person name="Rose J.K."/>
            <person name="Sakihama Y."/>
            <person name="Salamov A.A."/>
            <person name="Savidor A."/>
            <person name="Scheuring C.F."/>
            <person name="Smith B.M."/>
            <person name="Sobral B.W."/>
            <person name="Terry A."/>
            <person name="Torto-Alalibo T.A."/>
            <person name="Win J."/>
            <person name="Xu Z."/>
            <person name="Zhang H."/>
            <person name="Grigoriev I.V."/>
            <person name="Rokhsar D.S."/>
            <person name="Boore J.L."/>
        </authorList>
    </citation>
    <scope>NUCLEOTIDE SEQUENCE [LARGE SCALE GENOMIC DNA]</scope>
    <source>
        <strain evidence="2 3">P6497</strain>
    </source>
</reference>
<evidence type="ECO:0000313" key="2">
    <source>
        <dbReference type="EMBL" id="EGZ07390.1"/>
    </source>
</evidence>
<feature type="region of interest" description="Disordered" evidence="1">
    <location>
        <begin position="204"/>
        <end position="225"/>
    </location>
</feature>
<feature type="compositionally biased region" description="Basic and acidic residues" evidence="1">
    <location>
        <begin position="120"/>
        <end position="167"/>
    </location>
</feature>
<evidence type="ECO:0000313" key="3">
    <source>
        <dbReference type="Proteomes" id="UP000002640"/>
    </source>
</evidence>
<keyword evidence="3" id="KW-1185">Reference proteome</keyword>
<gene>
    <name evidence="2" type="ORF">PHYSODRAFT_306581</name>
</gene>
<dbReference type="SMR" id="G5A9W0"/>
<dbReference type="GeneID" id="20642746"/>
<dbReference type="InParanoid" id="G5A9W0"/>
<protein>
    <submittedName>
        <fullName evidence="2">Uncharacterized protein</fullName>
    </submittedName>
</protein>